<dbReference type="HAMAP" id="MF_00634">
    <property type="entry name" value="UPF0235"/>
    <property type="match status" value="1"/>
</dbReference>
<comment type="caution">
    <text evidence="3">The sequence shown here is derived from an EMBL/GenBank/DDBJ whole genome shotgun (WGS) entry which is preliminary data.</text>
</comment>
<gene>
    <name evidence="3" type="ORF">DI551_01360</name>
</gene>
<proteinExistence type="inferred from homology"/>
<dbReference type="InterPro" id="IPR003746">
    <property type="entry name" value="DUF167"/>
</dbReference>
<dbReference type="GO" id="GO:0005737">
    <property type="term" value="C:cytoplasm"/>
    <property type="evidence" value="ECO:0007669"/>
    <property type="project" value="TreeGrafter"/>
</dbReference>
<evidence type="ECO:0000256" key="1">
    <source>
        <dbReference type="ARBA" id="ARBA00010364"/>
    </source>
</evidence>
<dbReference type="SMART" id="SM01152">
    <property type="entry name" value="DUF167"/>
    <property type="match status" value="1"/>
</dbReference>
<name>A0A2W5N6C8_9BACT</name>
<dbReference type="InterPro" id="IPR036591">
    <property type="entry name" value="YggU-like_sf"/>
</dbReference>
<dbReference type="Pfam" id="PF02594">
    <property type="entry name" value="DUF167"/>
    <property type="match status" value="1"/>
</dbReference>
<dbReference type="EMBL" id="QFQB01000004">
    <property type="protein sequence ID" value="PZQ48644.1"/>
    <property type="molecule type" value="Genomic_DNA"/>
</dbReference>
<dbReference type="Gene3D" id="3.30.1200.10">
    <property type="entry name" value="YggU-like"/>
    <property type="match status" value="1"/>
</dbReference>
<dbReference type="PANTHER" id="PTHR13420:SF7">
    <property type="entry name" value="UPF0235 PROTEIN C15ORF40"/>
    <property type="match status" value="1"/>
</dbReference>
<dbReference type="PANTHER" id="PTHR13420">
    <property type="entry name" value="UPF0235 PROTEIN C15ORF40"/>
    <property type="match status" value="1"/>
</dbReference>
<sequence>MGLKDDLTALVDDRGLLHVHVTPKASAERIKIERRADSTVQIRIYVTCAPEDGKANKAVIALLSKTLAVPKTSLTVLRGDTARDKTIMVQYPH</sequence>
<evidence type="ECO:0000313" key="4">
    <source>
        <dbReference type="Proteomes" id="UP000249417"/>
    </source>
</evidence>
<evidence type="ECO:0000313" key="3">
    <source>
        <dbReference type="EMBL" id="PZQ48644.1"/>
    </source>
</evidence>
<protein>
    <recommendedName>
        <fullName evidence="2">UPF0235 protein DI551_01360</fullName>
    </recommendedName>
</protein>
<dbReference type="AlphaFoldDB" id="A0A2W5N6C8"/>
<dbReference type="Proteomes" id="UP000249417">
    <property type="component" value="Unassembled WGS sequence"/>
</dbReference>
<evidence type="ECO:0000256" key="2">
    <source>
        <dbReference type="HAMAP-Rule" id="MF_00634"/>
    </source>
</evidence>
<dbReference type="SUPFAM" id="SSF69786">
    <property type="entry name" value="YggU-like"/>
    <property type="match status" value="1"/>
</dbReference>
<accession>A0A2W5N6C8</accession>
<comment type="similarity">
    <text evidence="1 2">Belongs to the UPF0235 family.</text>
</comment>
<organism evidence="3 4">
    <name type="scientific">Micavibrio aeruginosavorus</name>
    <dbReference type="NCBI Taxonomy" id="349221"/>
    <lineage>
        <taxon>Bacteria</taxon>
        <taxon>Pseudomonadati</taxon>
        <taxon>Bdellovibrionota</taxon>
        <taxon>Bdellovibrionia</taxon>
        <taxon>Bdellovibrionales</taxon>
        <taxon>Pseudobdellovibrionaceae</taxon>
        <taxon>Micavibrio</taxon>
    </lineage>
</organism>
<reference evidence="3 4" key="1">
    <citation type="submission" date="2017-08" db="EMBL/GenBank/DDBJ databases">
        <title>Infants hospitalized years apart are colonized by the same room-sourced microbial strains.</title>
        <authorList>
            <person name="Brooks B."/>
            <person name="Olm M.R."/>
            <person name="Firek B.A."/>
            <person name="Baker R."/>
            <person name="Thomas B.C."/>
            <person name="Morowitz M.J."/>
            <person name="Banfield J.F."/>
        </authorList>
    </citation>
    <scope>NUCLEOTIDE SEQUENCE [LARGE SCALE GENOMIC DNA]</scope>
    <source>
        <strain evidence="3">S2_005_002_R2_29</strain>
    </source>
</reference>
<dbReference type="NCBIfam" id="TIGR00251">
    <property type="entry name" value="DUF167 family protein"/>
    <property type="match status" value="1"/>
</dbReference>